<proteinExistence type="inferred from homology"/>
<dbReference type="CDD" id="cd05301">
    <property type="entry name" value="GDH"/>
    <property type="match status" value="1"/>
</dbReference>
<dbReference type="InterPro" id="IPR036291">
    <property type="entry name" value="NAD(P)-bd_dom_sf"/>
</dbReference>
<dbReference type="Pfam" id="PF02826">
    <property type="entry name" value="2-Hacid_dh_C"/>
    <property type="match status" value="1"/>
</dbReference>
<reference evidence="7 8" key="1">
    <citation type="journal article" date="2011" name="Syst. Appl. Microbiol.">
        <title>Defluviimonas denitrificans gen. nov., sp. nov., and Pararhodobacter aggregans gen. nov., sp. nov., non-phototrophic Rhodobacteraceae from the biofilter of a marine aquaculture.</title>
        <authorList>
            <person name="Foesel B.U."/>
            <person name="Drake H.L."/>
            <person name="Schramm A."/>
        </authorList>
    </citation>
    <scope>NUCLEOTIDE SEQUENCE [LARGE SCALE GENOMIC DNA]</scope>
    <source>
        <strain evidence="7 8">D1-19</strain>
    </source>
</reference>
<evidence type="ECO:0000256" key="4">
    <source>
        <dbReference type="RuleBase" id="RU003719"/>
    </source>
</evidence>
<sequence length="318" mass="33410">MKLFVSRPLPEAVMDAARAAFEVTMRSSNAPLSHDEMVAALSDHDVVLPTLGDRFQAPVFAAVTAPRAKLLANFGVGYNHIDVAAAKAAGLAVTNTPGAVTEATADIALTLMLMSARRAGEGERLVRSGRWEGWHPTQMLGLHLSGKRLGVIGMGRIGQAIARRAMHGFGMKIAYFTRSPKDLPDLPGAEAVTSLTGLMAQSDVVVVALPATPATHHLIGAEALAAMQPHAHLVNIARGDIIDEAALIAALAEGRIAGAGLDVYEFEPRVPEALRALENVVLLPHLGTAALEVRTEMGLMAVANAVAFKEGRDLPNAV</sequence>
<keyword evidence="8" id="KW-1185">Reference proteome</keyword>
<evidence type="ECO:0000313" key="8">
    <source>
        <dbReference type="Proteomes" id="UP000244810"/>
    </source>
</evidence>
<accession>A0A2T7UXM4</accession>
<dbReference type="PANTHER" id="PTHR10996">
    <property type="entry name" value="2-HYDROXYACID DEHYDROGENASE-RELATED"/>
    <property type="match status" value="1"/>
</dbReference>
<name>A0A2T7UXM4_9RHOB</name>
<gene>
    <name evidence="7" type="ORF">DDE23_03270</name>
</gene>
<dbReference type="FunFam" id="3.40.50.720:FF:000203">
    <property type="entry name" value="D-3-phosphoglycerate dehydrogenase (SerA)"/>
    <property type="match status" value="1"/>
</dbReference>
<protein>
    <submittedName>
        <fullName evidence="7">D-glycerate dehydrogenase</fullName>
    </submittedName>
</protein>
<dbReference type="Pfam" id="PF00389">
    <property type="entry name" value="2-Hacid_dh"/>
    <property type="match status" value="1"/>
</dbReference>
<evidence type="ECO:0000259" key="5">
    <source>
        <dbReference type="Pfam" id="PF00389"/>
    </source>
</evidence>
<evidence type="ECO:0000256" key="1">
    <source>
        <dbReference type="ARBA" id="ARBA00005854"/>
    </source>
</evidence>
<dbReference type="SUPFAM" id="SSF51735">
    <property type="entry name" value="NAD(P)-binding Rossmann-fold domains"/>
    <property type="match status" value="1"/>
</dbReference>
<dbReference type="GO" id="GO:0030267">
    <property type="term" value="F:glyoxylate reductase (NADPH) activity"/>
    <property type="evidence" value="ECO:0007669"/>
    <property type="project" value="TreeGrafter"/>
</dbReference>
<evidence type="ECO:0000259" key="6">
    <source>
        <dbReference type="Pfam" id="PF02826"/>
    </source>
</evidence>
<dbReference type="GO" id="GO:0016618">
    <property type="term" value="F:hydroxypyruvate reductase [NAD(P)H] activity"/>
    <property type="evidence" value="ECO:0007669"/>
    <property type="project" value="TreeGrafter"/>
</dbReference>
<keyword evidence="3" id="KW-0520">NAD</keyword>
<feature type="domain" description="D-isomer specific 2-hydroxyacid dehydrogenase catalytic" evidence="5">
    <location>
        <begin position="5"/>
        <end position="318"/>
    </location>
</feature>
<dbReference type="InterPro" id="IPR006140">
    <property type="entry name" value="D-isomer_DH_NAD-bd"/>
</dbReference>
<evidence type="ECO:0000256" key="2">
    <source>
        <dbReference type="ARBA" id="ARBA00023002"/>
    </source>
</evidence>
<feature type="domain" description="D-isomer specific 2-hydroxyacid dehydrogenase NAD-binding" evidence="6">
    <location>
        <begin position="109"/>
        <end position="287"/>
    </location>
</feature>
<evidence type="ECO:0000313" key="7">
    <source>
        <dbReference type="EMBL" id="PVE49432.1"/>
    </source>
</evidence>
<dbReference type="OrthoDB" id="9793626at2"/>
<organism evidence="7 8">
    <name type="scientific">Pararhodobacter aggregans</name>
    <dbReference type="NCBI Taxonomy" id="404875"/>
    <lineage>
        <taxon>Bacteria</taxon>
        <taxon>Pseudomonadati</taxon>
        <taxon>Pseudomonadota</taxon>
        <taxon>Alphaproteobacteria</taxon>
        <taxon>Rhodobacterales</taxon>
        <taxon>Paracoccaceae</taxon>
        <taxon>Pararhodobacter</taxon>
    </lineage>
</organism>
<dbReference type="RefSeq" id="WP_107749936.1">
    <property type="nucleotide sequence ID" value="NZ_QBKF01000001.1"/>
</dbReference>
<dbReference type="GO" id="GO:0005829">
    <property type="term" value="C:cytosol"/>
    <property type="evidence" value="ECO:0007669"/>
    <property type="project" value="TreeGrafter"/>
</dbReference>
<comment type="similarity">
    <text evidence="1 4">Belongs to the D-isomer specific 2-hydroxyacid dehydrogenase family.</text>
</comment>
<dbReference type="SUPFAM" id="SSF52283">
    <property type="entry name" value="Formate/glycerate dehydrogenase catalytic domain-like"/>
    <property type="match status" value="1"/>
</dbReference>
<keyword evidence="2 4" id="KW-0560">Oxidoreductase</keyword>
<dbReference type="InterPro" id="IPR050223">
    <property type="entry name" value="D-isomer_2-hydroxyacid_DH"/>
</dbReference>
<comment type="caution">
    <text evidence="7">The sequence shown here is derived from an EMBL/GenBank/DDBJ whole genome shotgun (WGS) entry which is preliminary data.</text>
</comment>
<evidence type="ECO:0000256" key="3">
    <source>
        <dbReference type="ARBA" id="ARBA00023027"/>
    </source>
</evidence>
<dbReference type="PANTHER" id="PTHR10996:SF283">
    <property type="entry name" value="GLYOXYLATE_HYDROXYPYRUVATE REDUCTASE B"/>
    <property type="match status" value="1"/>
</dbReference>
<dbReference type="Proteomes" id="UP000244810">
    <property type="component" value="Unassembled WGS sequence"/>
</dbReference>
<dbReference type="Gene3D" id="3.40.50.720">
    <property type="entry name" value="NAD(P)-binding Rossmann-like Domain"/>
    <property type="match status" value="2"/>
</dbReference>
<dbReference type="AlphaFoldDB" id="A0A2T7UXM4"/>
<dbReference type="EMBL" id="QDDR01000001">
    <property type="protein sequence ID" value="PVE49432.1"/>
    <property type="molecule type" value="Genomic_DNA"/>
</dbReference>
<dbReference type="GO" id="GO:0051287">
    <property type="term" value="F:NAD binding"/>
    <property type="evidence" value="ECO:0007669"/>
    <property type="project" value="InterPro"/>
</dbReference>
<dbReference type="InterPro" id="IPR006139">
    <property type="entry name" value="D-isomer_2_OHA_DH_cat_dom"/>
</dbReference>